<protein>
    <submittedName>
        <fullName evidence="2">Putative transcription factor interactor and regulator CCHC(Zn) family</fullName>
    </submittedName>
</protein>
<evidence type="ECO:0000313" key="2">
    <source>
        <dbReference type="EMBL" id="RHN51570.1"/>
    </source>
</evidence>
<comment type="caution">
    <text evidence="2">The sequence shown here is derived from an EMBL/GenBank/DDBJ whole genome shotgun (WGS) entry which is preliminary data.</text>
</comment>
<evidence type="ECO:0000313" key="3">
    <source>
        <dbReference type="Proteomes" id="UP000265566"/>
    </source>
</evidence>
<dbReference type="EMBL" id="PSQE01000006">
    <property type="protein sequence ID" value="RHN51570.1"/>
    <property type="molecule type" value="Genomic_DNA"/>
</dbReference>
<organism evidence="2 3">
    <name type="scientific">Medicago truncatula</name>
    <name type="common">Barrel medic</name>
    <name type="synonym">Medicago tribuloides</name>
    <dbReference type="NCBI Taxonomy" id="3880"/>
    <lineage>
        <taxon>Eukaryota</taxon>
        <taxon>Viridiplantae</taxon>
        <taxon>Streptophyta</taxon>
        <taxon>Embryophyta</taxon>
        <taxon>Tracheophyta</taxon>
        <taxon>Spermatophyta</taxon>
        <taxon>Magnoliopsida</taxon>
        <taxon>eudicotyledons</taxon>
        <taxon>Gunneridae</taxon>
        <taxon>Pentapetalae</taxon>
        <taxon>rosids</taxon>
        <taxon>fabids</taxon>
        <taxon>Fabales</taxon>
        <taxon>Fabaceae</taxon>
        <taxon>Papilionoideae</taxon>
        <taxon>50 kb inversion clade</taxon>
        <taxon>NPAAA clade</taxon>
        <taxon>Hologalegina</taxon>
        <taxon>IRL clade</taxon>
        <taxon>Trifolieae</taxon>
        <taxon>Medicago</taxon>
    </lineage>
</organism>
<evidence type="ECO:0000256" key="1">
    <source>
        <dbReference type="SAM" id="MobiDB-lite"/>
    </source>
</evidence>
<dbReference type="AlphaFoldDB" id="A0A396HE13"/>
<name>A0A396HE13_MEDTR</name>
<reference evidence="3" key="1">
    <citation type="journal article" date="2018" name="Nat. Plants">
        <title>Whole-genome landscape of Medicago truncatula symbiotic genes.</title>
        <authorList>
            <person name="Pecrix Y."/>
            <person name="Staton S.E."/>
            <person name="Sallet E."/>
            <person name="Lelandais-Briere C."/>
            <person name="Moreau S."/>
            <person name="Carrere S."/>
            <person name="Blein T."/>
            <person name="Jardinaud M.F."/>
            <person name="Latrasse D."/>
            <person name="Zouine M."/>
            <person name="Zahm M."/>
            <person name="Kreplak J."/>
            <person name="Mayjonade B."/>
            <person name="Satge C."/>
            <person name="Perez M."/>
            <person name="Cauet S."/>
            <person name="Marande W."/>
            <person name="Chantry-Darmon C."/>
            <person name="Lopez-Roques C."/>
            <person name="Bouchez O."/>
            <person name="Berard A."/>
            <person name="Debelle F."/>
            <person name="Munos S."/>
            <person name="Bendahmane A."/>
            <person name="Berges H."/>
            <person name="Niebel A."/>
            <person name="Buitink J."/>
            <person name="Frugier F."/>
            <person name="Benhamed M."/>
            <person name="Crespi M."/>
            <person name="Gouzy J."/>
            <person name="Gamas P."/>
        </authorList>
    </citation>
    <scope>NUCLEOTIDE SEQUENCE [LARGE SCALE GENOMIC DNA]</scope>
    <source>
        <strain evidence="3">cv. Jemalong A17</strain>
    </source>
</reference>
<gene>
    <name evidence="2" type="ORF">MtrunA17_Chr6g0470131</name>
</gene>
<accession>A0A396HE13</accession>
<feature type="region of interest" description="Disordered" evidence="1">
    <location>
        <begin position="206"/>
        <end position="242"/>
    </location>
</feature>
<dbReference type="Proteomes" id="UP000265566">
    <property type="component" value="Chromosome 6"/>
</dbReference>
<sequence>MYKISSLDHLTAKVDTLTQKFDTMNTSVVTPAPVSPPCEVCGVFGHIGIDCQLGSVIRSPEQVNYAQYNRGFGNNHFFYQTPQNLFGQQATPPSYANNQRVPQKSSLELLMENYVINQSKQLQELKNQTGFLNDSLAKITSKVDSIATHNKILKTQISQVAQHVTTSSQTTGIFPGQTETNPKVHISSIILRDGNQLEDPVVTIKNNEGEIGSDEPQSEKTIGENEKPFVSPPHEPKNPLTQGFVKSKLDDQFRIFIEILPTKLSSKLKNP</sequence>
<feature type="compositionally biased region" description="Basic and acidic residues" evidence="1">
    <location>
        <begin position="217"/>
        <end position="227"/>
    </location>
</feature>
<dbReference type="Gramene" id="rna36033">
    <property type="protein sequence ID" value="RHN51570.1"/>
    <property type="gene ID" value="gene36033"/>
</dbReference>
<proteinExistence type="predicted"/>